<keyword evidence="2" id="KW-0238">DNA-binding</keyword>
<dbReference type="InterPro" id="IPR002104">
    <property type="entry name" value="Integrase_catalytic"/>
</dbReference>
<comment type="similarity">
    <text evidence="1">Belongs to the 'phage' integrase family.</text>
</comment>
<evidence type="ECO:0000256" key="3">
    <source>
        <dbReference type="ARBA" id="ARBA00023172"/>
    </source>
</evidence>
<evidence type="ECO:0000313" key="6">
    <source>
        <dbReference type="Proteomes" id="UP000664417"/>
    </source>
</evidence>
<dbReference type="PANTHER" id="PTHR30349">
    <property type="entry name" value="PHAGE INTEGRASE-RELATED"/>
    <property type="match status" value="1"/>
</dbReference>
<protein>
    <submittedName>
        <fullName evidence="5">Tyrosine-type recombinase/integrase</fullName>
    </submittedName>
</protein>
<dbReference type="SUPFAM" id="SSF56349">
    <property type="entry name" value="DNA breaking-rejoining enzymes"/>
    <property type="match status" value="1"/>
</dbReference>
<evidence type="ECO:0000259" key="4">
    <source>
        <dbReference type="PROSITE" id="PS51898"/>
    </source>
</evidence>
<feature type="domain" description="Tyr recombinase" evidence="4">
    <location>
        <begin position="106"/>
        <end position="290"/>
    </location>
</feature>
<organism evidence="5 6">
    <name type="scientific">Acanthopleuribacter pedis</name>
    <dbReference type="NCBI Taxonomy" id="442870"/>
    <lineage>
        <taxon>Bacteria</taxon>
        <taxon>Pseudomonadati</taxon>
        <taxon>Acidobacteriota</taxon>
        <taxon>Holophagae</taxon>
        <taxon>Acanthopleuribacterales</taxon>
        <taxon>Acanthopleuribacteraceae</taxon>
        <taxon>Acanthopleuribacter</taxon>
    </lineage>
</organism>
<sequence length="296" mass="35188">MLLHSLHHEFKSFCLAERNIEPKSYRTIWNALLKAAQVLKTESLLEFSEEKLRQFLYKGKWEWQWSPKTFRNYWQSFKTFFDWCVSRGHSSSNPILKIQRPKLPEVLPRCISHQQAKKLLETSFEFSWNSRFQKARNTCIIATFLMTGIRLNELLHLTCADIDLPAENIGVRKGKGRRERVVPIYPLLTPILHQYVQERMRAKKNSEWFFTGLRSHKRLYPKNIYTICKKLSCASGVRFTPHMLRHTFARELIDNDFDIRKLMDLMGHKHVTTTQRYTALTQSRVRKSFLTTSIYT</sequence>
<dbReference type="PANTHER" id="PTHR30349:SF41">
    <property type="entry name" value="INTEGRASE_RECOMBINASE PROTEIN MJ0367-RELATED"/>
    <property type="match status" value="1"/>
</dbReference>
<dbReference type="GO" id="GO:0015074">
    <property type="term" value="P:DNA integration"/>
    <property type="evidence" value="ECO:0007669"/>
    <property type="project" value="InterPro"/>
</dbReference>
<keyword evidence="3" id="KW-0233">DNA recombination</keyword>
<dbReference type="Gene3D" id="1.10.443.10">
    <property type="entry name" value="Intergrase catalytic core"/>
    <property type="match status" value="1"/>
</dbReference>
<gene>
    <name evidence="5" type="ORF">J3U88_28690</name>
</gene>
<dbReference type="InterPro" id="IPR011010">
    <property type="entry name" value="DNA_brk_join_enz"/>
</dbReference>
<evidence type="ECO:0000256" key="1">
    <source>
        <dbReference type="ARBA" id="ARBA00008857"/>
    </source>
</evidence>
<evidence type="ECO:0000313" key="5">
    <source>
        <dbReference type="EMBL" id="MBO1322485.1"/>
    </source>
</evidence>
<evidence type="ECO:0000256" key="2">
    <source>
        <dbReference type="ARBA" id="ARBA00023125"/>
    </source>
</evidence>
<accession>A0A8J7QHE2</accession>
<dbReference type="PROSITE" id="PS51898">
    <property type="entry name" value="TYR_RECOMBINASE"/>
    <property type="match status" value="1"/>
</dbReference>
<dbReference type="Gene3D" id="1.10.150.130">
    <property type="match status" value="1"/>
</dbReference>
<dbReference type="AlphaFoldDB" id="A0A8J7QHE2"/>
<dbReference type="GO" id="GO:0003677">
    <property type="term" value="F:DNA binding"/>
    <property type="evidence" value="ECO:0007669"/>
    <property type="project" value="UniProtKB-KW"/>
</dbReference>
<comment type="caution">
    <text evidence="5">The sequence shown here is derived from an EMBL/GenBank/DDBJ whole genome shotgun (WGS) entry which is preliminary data.</text>
</comment>
<dbReference type="InterPro" id="IPR050090">
    <property type="entry name" value="Tyrosine_recombinase_XerCD"/>
</dbReference>
<dbReference type="Pfam" id="PF00589">
    <property type="entry name" value="Phage_integrase"/>
    <property type="match status" value="1"/>
</dbReference>
<reference evidence="5" key="1">
    <citation type="submission" date="2021-03" db="EMBL/GenBank/DDBJ databases">
        <authorList>
            <person name="Wang G."/>
        </authorList>
    </citation>
    <scope>NUCLEOTIDE SEQUENCE</scope>
    <source>
        <strain evidence="5">KCTC 12899</strain>
    </source>
</reference>
<keyword evidence="6" id="KW-1185">Reference proteome</keyword>
<dbReference type="Proteomes" id="UP000664417">
    <property type="component" value="Unassembled WGS sequence"/>
</dbReference>
<dbReference type="InterPro" id="IPR010998">
    <property type="entry name" value="Integrase_recombinase_N"/>
</dbReference>
<dbReference type="CDD" id="cd00397">
    <property type="entry name" value="DNA_BRE_C"/>
    <property type="match status" value="1"/>
</dbReference>
<dbReference type="EMBL" id="JAFREP010000038">
    <property type="protein sequence ID" value="MBO1322485.1"/>
    <property type="molecule type" value="Genomic_DNA"/>
</dbReference>
<dbReference type="InterPro" id="IPR013762">
    <property type="entry name" value="Integrase-like_cat_sf"/>
</dbReference>
<dbReference type="GO" id="GO:0006310">
    <property type="term" value="P:DNA recombination"/>
    <property type="evidence" value="ECO:0007669"/>
    <property type="project" value="UniProtKB-KW"/>
</dbReference>
<dbReference type="RefSeq" id="WP_207862458.1">
    <property type="nucleotide sequence ID" value="NZ_JAFREP010000038.1"/>
</dbReference>
<proteinExistence type="inferred from homology"/>
<name>A0A8J7QHE2_9BACT</name>